<evidence type="ECO:0000313" key="14">
    <source>
        <dbReference type="Proteomes" id="UP000612746"/>
    </source>
</evidence>
<keyword evidence="8" id="KW-0067">ATP-binding</keyword>
<sequence length="507" mass="57009">MVTATATFNSLQTTKISIPAHKLLNSQLSADLPSKPFVNATPPNEGPVNDSSDKSTTMSIASDPIRRTASNPDFLGSHTGVKSIPSQLLSERLSSSTSTLVKAGRDQPIHTPTSKRLYASNSVKVKDIQVGSSCFEKIRLLGKGDIGRVFLVRRKDKDKLYAMKVLSKTEMVKRNKIKRALREQEILSSCHHPFIVPLYHSFQSDDHLYFCMEYCTGGEFFRALQLRPGKCLKEAEARFYAAEVTAALEYLHLMGYVYRDLKPENILLHESGHIMLTDFDLSSKAPTSEPVVIKSSFFYSSPSLDTKSCISKLKANSFVGTEEYLAPEIIRGNHHCSTVDWWTLGILIFEMLYATTPFKGVNRNATFRNILREDVHFPDPREYHPVYPVQNISKTCKSLIQRLLHKDEYRRLGSRAGASDIKSHAFFKPINFALLRHMTPPIIPEPSKGIDAINFRNIKESKSFDMFSTFSEKEDDDDVANTDNASLDPFANFSSVTLYHDGDSDAE</sequence>
<keyword evidence="6" id="KW-0547">Nucleotide-binding</keyword>
<dbReference type="GO" id="GO:0004674">
    <property type="term" value="F:protein serine/threonine kinase activity"/>
    <property type="evidence" value="ECO:0007669"/>
    <property type="project" value="UniProtKB-KW"/>
</dbReference>
<evidence type="ECO:0000313" key="13">
    <source>
        <dbReference type="EMBL" id="KAG2184251.1"/>
    </source>
</evidence>
<dbReference type="Gene3D" id="3.30.200.20">
    <property type="entry name" value="Phosphorylase Kinase, domain 1"/>
    <property type="match status" value="1"/>
</dbReference>
<dbReference type="InterPro" id="IPR000719">
    <property type="entry name" value="Prot_kinase_dom"/>
</dbReference>
<dbReference type="InterPro" id="IPR011009">
    <property type="entry name" value="Kinase-like_dom_sf"/>
</dbReference>
<evidence type="ECO:0000256" key="10">
    <source>
        <dbReference type="ARBA" id="ARBA00048679"/>
    </source>
</evidence>
<dbReference type="SUPFAM" id="SSF56112">
    <property type="entry name" value="Protein kinase-like (PK-like)"/>
    <property type="match status" value="1"/>
</dbReference>
<comment type="similarity">
    <text evidence="1">Belongs to the protein kinase superfamily. AGC Ser/Thr protein kinase family.</text>
</comment>
<dbReference type="Gene3D" id="1.10.510.10">
    <property type="entry name" value="Transferase(Phosphotransferase) domain 1"/>
    <property type="match status" value="1"/>
</dbReference>
<evidence type="ECO:0000256" key="8">
    <source>
        <dbReference type="ARBA" id="ARBA00022840"/>
    </source>
</evidence>
<proteinExistence type="inferred from homology"/>
<keyword evidence="3" id="KW-0723">Serine/threonine-protein kinase</keyword>
<keyword evidence="4" id="KW-0597">Phosphoprotein</keyword>
<dbReference type="EC" id="2.7.11.1" evidence="2"/>
<accession>A0A8H7UFW2</accession>
<gene>
    <name evidence="13" type="ORF">INT44_009266</name>
</gene>
<reference evidence="13" key="1">
    <citation type="submission" date="2020-12" db="EMBL/GenBank/DDBJ databases">
        <title>Metabolic potential, ecology and presence of endohyphal bacteria is reflected in genomic diversity of Mucoromycotina.</title>
        <authorList>
            <person name="Muszewska A."/>
            <person name="Okrasinska A."/>
            <person name="Steczkiewicz K."/>
            <person name="Drgas O."/>
            <person name="Orlowska M."/>
            <person name="Perlinska-Lenart U."/>
            <person name="Aleksandrzak-Piekarczyk T."/>
            <person name="Szatraj K."/>
            <person name="Zielenkiewicz U."/>
            <person name="Pilsyk S."/>
            <person name="Malc E."/>
            <person name="Mieczkowski P."/>
            <person name="Kruszewska J.S."/>
            <person name="Biernat P."/>
            <person name="Pawlowska J."/>
        </authorList>
    </citation>
    <scope>NUCLEOTIDE SEQUENCE</scope>
    <source>
        <strain evidence="13">WA0000051536</strain>
    </source>
</reference>
<evidence type="ECO:0000256" key="7">
    <source>
        <dbReference type="ARBA" id="ARBA00022777"/>
    </source>
</evidence>
<name>A0A8H7UFW2_9FUNG</name>
<evidence type="ECO:0000256" key="2">
    <source>
        <dbReference type="ARBA" id="ARBA00012513"/>
    </source>
</evidence>
<evidence type="ECO:0000256" key="5">
    <source>
        <dbReference type="ARBA" id="ARBA00022679"/>
    </source>
</evidence>
<protein>
    <recommendedName>
        <fullName evidence="2">non-specific serine/threonine protein kinase</fullName>
        <ecNumber evidence="2">2.7.11.1</ecNumber>
    </recommendedName>
</protein>
<evidence type="ECO:0000256" key="3">
    <source>
        <dbReference type="ARBA" id="ARBA00022527"/>
    </source>
</evidence>
<dbReference type="AlphaFoldDB" id="A0A8H7UFW2"/>
<dbReference type="PROSITE" id="PS50011">
    <property type="entry name" value="PROTEIN_KINASE_DOM"/>
    <property type="match status" value="1"/>
</dbReference>
<dbReference type="FunFam" id="3.30.200.20:FF:000524">
    <property type="entry name" value="Non-specific serine/threonine protein kinase"/>
    <property type="match status" value="1"/>
</dbReference>
<evidence type="ECO:0000256" key="11">
    <source>
        <dbReference type="SAM" id="MobiDB-lite"/>
    </source>
</evidence>
<organism evidence="13 14">
    <name type="scientific">Umbelopsis vinacea</name>
    <dbReference type="NCBI Taxonomy" id="44442"/>
    <lineage>
        <taxon>Eukaryota</taxon>
        <taxon>Fungi</taxon>
        <taxon>Fungi incertae sedis</taxon>
        <taxon>Mucoromycota</taxon>
        <taxon>Mucoromycotina</taxon>
        <taxon>Umbelopsidomycetes</taxon>
        <taxon>Umbelopsidales</taxon>
        <taxon>Umbelopsidaceae</taxon>
        <taxon>Umbelopsis</taxon>
    </lineage>
</organism>
<keyword evidence="5" id="KW-0808">Transferase</keyword>
<dbReference type="FunFam" id="1.10.510.10:FF:000121">
    <property type="entry name" value="Serine/threonine-protein kinase nrc-2"/>
    <property type="match status" value="1"/>
</dbReference>
<dbReference type="InterPro" id="IPR008271">
    <property type="entry name" value="Ser/Thr_kinase_AS"/>
</dbReference>
<dbReference type="PROSITE" id="PS00108">
    <property type="entry name" value="PROTEIN_KINASE_ST"/>
    <property type="match status" value="1"/>
</dbReference>
<feature type="domain" description="Protein kinase" evidence="12">
    <location>
        <begin position="135"/>
        <end position="427"/>
    </location>
</feature>
<evidence type="ECO:0000256" key="1">
    <source>
        <dbReference type="ARBA" id="ARBA00009903"/>
    </source>
</evidence>
<dbReference type="OrthoDB" id="432483at2759"/>
<dbReference type="CDD" id="cd05574">
    <property type="entry name" value="STKc_phototropin_like"/>
    <property type="match status" value="1"/>
</dbReference>
<dbReference type="PANTHER" id="PTHR45637">
    <property type="entry name" value="FLIPPASE KINASE 1-RELATED"/>
    <property type="match status" value="1"/>
</dbReference>
<keyword evidence="7" id="KW-0418">Kinase</keyword>
<dbReference type="EMBL" id="JAEPRA010000006">
    <property type="protein sequence ID" value="KAG2184251.1"/>
    <property type="molecule type" value="Genomic_DNA"/>
</dbReference>
<evidence type="ECO:0000256" key="6">
    <source>
        <dbReference type="ARBA" id="ARBA00022741"/>
    </source>
</evidence>
<dbReference type="GO" id="GO:0005524">
    <property type="term" value="F:ATP binding"/>
    <property type="evidence" value="ECO:0007669"/>
    <property type="project" value="UniProtKB-KW"/>
</dbReference>
<evidence type="ECO:0000256" key="4">
    <source>
        <dbReference type="ARBA" id="ARBA00022553"/>
    </source>
</evidence>
<evidence type="ECO:0000259" key="12">
    <source>
        <dbReference type="PROSITE" id="PS50011"/>
    </source>
</evidence>
<comment type="caution">
    <text evidence="13">The sequence shown here is derived from an EMBL/GenBank/DDBJ whole genome shotgun (WGS) entry which is preliminary data.</text>
</comment>
<feature type="region of interest" description="Disordered" evidence="11">
    <location>
        <begin position="34"/>
        <end position="79"/>
    </location>
</feature>
<comment type="catalytic activity">
    <reaction evidence="10">
        <text>L-seryl-[protein] + ATP = O-phospho-L-seryl-[protein] + ADP + H(+)</text>
        <dbReference type="Rhea" id="RHEA:17989"/>
        <dbReference type="Rhea" id="RHEA-COMP:9863"/>
        <dbReference type="Rhea" id="RHEA-COMP:11604"/>
        <dbReference type="ChEBI" id="CHEBI:15378"/>
        <dbReference type="ChEBI" id="CHEBI:29999"/>
        <dbReference type="ChEBI" id="CHEBI:30616"/>
        <dbReference type="ChEBI" id="CHEBI:83421"/>
        <dbReference type="ChEBI" id="CHEBI:456216"/>
        <dbReference type="EC" id="2.7.11.1"/>
    </reaction>
</comment>
<dbReference type="Pfam" id="PF00069">
    <property type="entry name" value="Pkinase"/>
    <property type="match status" value="1"/>
</dbReference>
<dbReference type="Proteomes" id="UP000612746">
    <property type="component" value="Unassembled WGS sequence"/>
</dbReference>
<dbReference type="SMART" id="SM00220">
    <property type="entry name" value="S_TKc"/>
    <property type="match status" value="1"/>
</dbReference>
<comment type="catalytic activity">
    <reaction evidence="9">
        <text>L-threonyl-[protein] + ATP = O-phospho-L-threonyl-[protein] + ADP + H(+)</text>
        <dbReference type="Rhea" id="RHEA:46608"/>
        <dbReference type="Rhea" id="RHEA-COMP:11060"/>
        <dbReference type="Rhea" id="RHEA-COMP:11605"/>
        <dbReference type="ChEBI" id="CHEBI:15378"/>
        <dbReference type="ChEBI" id="CHEBI:30013"/>
        <dbReference type="ChEBI" id="CHEBI:30616"/>
        <dbReference type="ChEBI" id="CHEBI:61977"/>
        <dbReference type="ChEBI" id="CHEBI:456216"/>
        <dbReference type="EC" id="2.7.11.1"/>
    </reaction>
</comment>
<evidence type="ECO:0000256" key="9">
    <source>
        <dbReference type="ARBA" id="ARBA00047899"/>
    </source>
</evidence>
<keyword evidence="14" id="KW-1185">Reference proteome</keyword>